<reference evidence="3 4" key="2">
    <citation type="submission" date="2019-07" db="EMBL/GenBank/DDBJ databases">
        <title>R&amp;d 2014.</title>
        <authorList>
            <person name="Klenk H.-P."/>
        </authorList>
    </citation>
    <scope>NUCLEOTIDE SEQUENCE [LARGE SCALE GENOMIC DNA]</scope>
    <source>
        <strain evidence="3 4">DSM 43868</strain>
    </source>
</reference>
<evidence type="ECO:0000313" key="4">
    <source>
        <dbReference type="Proteomes" id="UP000319825"/>
    </source>
</evidence>
<keyword evidence="2" id="KW-0808">Transferase</keyword>
<dbReference type="InterPro" id="IPR029063">
    <property type="entry name" value="SAM-dependent_MTases_sf"/>
</dbReference>
<accession>Q2MFZ6</accession>
<dbReference type="Pfam" id="PF08241">
    <property type="entry name" value="Methyltransf_11"/>
    <property type="match status" value="1"/>
</dbReference>
<dbReference type="GO" id="GO:0032259">
    <property type="term" value="P:methylation"/>
    <property type="evidence" value="ECO:0007669"/>
    <property type="project" value="UniProtKB-KW"/>
</dbReference>
<dbReference type="InterPro" id="IPR013216">
    <property type="entry name" value="Methyltransf_11"/>
</dbReference>
<organism evidence="2">
    <name type="scientific">Micromonospora olivasterospora</name>
    <dbReference type="NCBI Taxonomy" id="1880"/>
    <lineage>
        <taxon>Bacteria</taxon>
        <taxon>Bacillati</taxon>
        <taxon>Actinomycetota</taxon>
        <taxon>Actinomycetes</taxon>
        <taxon>Micromonosporales</taxon>
        <taxon>Micromonosporaceae</taxon>
        <taxon>Micromonospora</taxon>
    </lineage>
</organism>
<evidence type="ECO:0000259" key="1">
    <source>
        <dbReference type="Pfam" id="PF08241"/>
    </source>
</evidence>
<dbReference type="Proteomes" id="UP000319825">
    <property type="component" value="Unassembled WGS sequence"/>
</dbReference>
<name>Q2MFZ6_MICOL</name>
<keyword evidence="2" id="KW-0489">Methyltransferase</keyword>
<proteinExistence type="predicted"/>
<reference evidence="2" key="1">
    <citation type="submission" date="2004-02" db="EMBL/GenBank/DDBJ databases">
        <title>Cloning and sequencing of the fortimicin biosynthetic gene cluster from Micromonospora olivasterospora DSM 43868 and its comparison to the gentamicin cluster of Micromonospora echinospora DSM 43036.</title>
        <authorList>
            <person name="Aboshanab K.M."/>
            <person name="Schmidt-Beissner H."/>
            <person name="Wehmeier U.F."/>
            <person name="Welzel K."/>
            <person name="Vente A."/>
            <person name="Piepersberg W."/>
        </authorList>
    </citation>
    <scope>NUCLEOTIDE SEQUENCE</scope>
    <source>
        <strain evidence="2">DSM 43868</strain>
    </source>
</reference>
<dbReference type="SUPFAM" id="SSF53335">
    <property type="entry name" value="S-adenosyl-L-methionine-dependent methyltransferases"/>
    <property type="match status" value="1"/>
</dbReference>
<gene>
    <name evidence="2" type="primary">forN</name>
    <name evidence="3" type="ORF">JD77_02076</name>
</gene>
<dbReference type="Gene3D" id="3.40.50.150">
    <property type="entry name" value="Vaccinia Virus protein VP39"/>
    <property type="match status" value="1"/>
</dbReference>
<evidence type="ECO:0000313" key="3">
    <source>
        <dbReference type="EMBL" id="TWH67107.1"/>
    </source>
</evidence>
<keyword evidence="4" id="KW-1185">Reference proteome</keyword>
<feature type="domain" description="Methyltransferase type 11" evidence="1">
    <location>
        <begin position="49"/>
        <end position="130"/>
    </location>
</feature>
<dbReference type="AlphaFoldDB" id="Q2MFZ6"/>
<dbReference type="EMBL" id="VLKE01000001">
    <property type="protein sequence ID" value="TWH67107.1"/>
    <property type="molecule type" value="Genomic_DNA"/>
</dbReference>
<dbReference type="RefSeq" id="WP_170286410.1">
    <property type="nucleotide sequence ID" value="NZ_BAAATQ010000085.1"/>
</dbReference>
<sequence>MNAPAPAAGAGATALTAATGGLALSEDAVFADFAARVPLAGAHVVEIGGSLSENLAELHGVGRWTSVDPNRPAGAGPSGRTEVVRARAEDMPLPDASADAVFSSNAFQFIDVTATLAQVRRVLRPGGLLYAHFGPIWSAVDGHQLEYVSYEGRDLLFWQDTLLPPWAHLAYDRAELRQLLGTALPDDLADLLVWHVYDSATVNRLFFEDYVEAVLHSGLDLVEARASHHLDYELRLPAFDPQHLREVTPAELAATWTARRGRPTRVGARDVLLVLRQPIE</sequence>
<dbReference type="EMBL" id="AJ628421">
    <property type="protein sequence ID" value="CAF31551.1"/>
    <property type="molecule type" value="Genomic_DNA"/>
</dbReference>
<evidence type="ECO:0000313" key="2">
    <source>
        <dbReference type="EMBL" id="CAF31551.1"/>
    </source>
</evidence>
<protein>
    <submittedName>
        <fullName evidence="3">Methyltransferase family protein</fullName>
    </submittedName>
    <submittedName>
        <fullName evidence="2">Putative fortimicin N-methyltransferase</fullName>
    </submittedName>
</protein>
<dbReference type="GO" id="GO:0008757">
    <property type="term" value="F:S-adenosylmethionine-dependent methyltransferase activity"/>
    <property type="evidence" value="ECO:0007669"/>
    <property type="project" value="InterPro"/>
</dbReference>
<dbReference type="CDD" id="cd02440">
    <property type="entry name" value="AdoMet_MTases"/>
    <property type="match status" value="1"/>
</dbReference>